<dbReference type="CDD" id="cd07246">
    <property type="entry name" value="VOC_like"/>
    <property type="match status" value="1"/>
</dbReference>
<name>A0A1G6Z0I4_9RHOB</name>
<dbReference type="AlphaFoldDB" id="A0A1G6Z0I4"/>
<organism evidence="3 4">
    <name type="scientific">Paracoccus isoporae</name>
    <dbReference type="NCBI Taxonomy" id="591205"/>
    <lineage>
        <taxon>Bacteria</taxon>
        <taxon>Pseudomonadati</taxon>
        <taxon>Pseudomonadota</taxon>
        <taxon>Alphaproteobacteria</taxon>
        <taxon>Rhodobacterales</taxon>
        <taxon>Paracoccaceae</taxon>
        <taxon>Paracoccus</taxon>
    </lineage>
</organism>
<keyword evidence="4" id="KW-1185">Reference proteome</keyword>
<dbReference type="InterPro" id="IPR029068">
    <property type="entry name" value="Glyas_Bleomycin-R_OHBP_Dase"/>
</dbReference>
<dbReference type="STRING" id="591205.SAMN05421538_103123"/>
<reference evidence="3 4" key="1">
    <citation type="submission" date="2016-10" db="EMBL/GenBank/DDBJ databases">
        <authorList>
            <person name="de Groot N.N."/>
        </authorList>
    </citation>
    <scope>NUCLEOTIDE SEQUENCE [LARGE SCALE GENOMIC DNA]</scope>
    <source>
        <strain evidence="3 4">DSM 22220</strain>
    </source>
</reference>
<accession>A0A1G6Z0I4</accession>
<dbReference type="InterPro" id="IPR004360">
    <property type="entry name" value="Glyas_Fos-R_dOase_dom"/>
</dbReference>
<evidence type="ECO:0000259" key="2">
    <source>
        <dbReference type="PROSITE" id="PS51819"/>
    </source>
</evidence>
<evidence type="ECO:0000256" key="1">
    <source>
        <dbReference type="SAM" id="MobiDB-lite"/>
    </source>
</evidence>
<dbReference type="RefSeq" id="WP_090522169.1">
    <property type="nucleotide sequence ID" value="NZ_FNAH01000003.1"/>
</dbReference>
<dbReference type="EMBL" id="FNAH01000003">
    <property type="protein sequence ID" value="SDD96120.1"/>
    <property type="molecule type" value="Genomic_DNA"/>
</dbReference>
<evidence type="ECO:0000313" key="3">
    <source>
        <dbReference type="EMBL" id="SDD96120.1"/>
    </source>
</evidence>
<feature type="compositionally biased region" description="Basic and acidic residues" evidence="1">
    <location>
        <begin position="97"/>
        <end position="107"/>
    </location>
</feature>
<sequence>MYKPASYPDLSPYLIVSDAGAVLEFAQSVFGAEALRVQRGEDGEVIHAETRIGDSVVMVGQADLGGGAHLHLYLDDPEAVYARALSAGAEAVQPLEPQKDGDRRGGFRDPSGTTWWVASAG</sequence>
<dbReference type="SUPFAM" id="SSF54593">
    <property type="entry name" value="Glyoxalase/Bleomycin resistance protein/Dihydroxybiphenyl dioxygenase"/>
    <property type="match status" value="1"/>
</dbReference>
<feature type="domain" description="VOC" evidence="2">
    <location>
        <begin position="7"/>
        <end position="120"/>
    </location>
</feature>
<dbReference type="Pfam" id="PF00903">
    <property type="entry name" value="Glyoxalase"/>
    <property type="match status" value="1"/>
</dbReference>
<dbReference type="PROSITE" id="PS51819">
    <property type="entry name" value="VOC"/>
    <property type="match status" value="1"/>
</dbReference>
<dbReference type="PANTHER" id="PTHR34109:SF1">
    <property type="entry name" value="VOC DOMAIN-CONTAINING PROTEIN"/>
    <property type="match status" value="1"/>
</dbReference>
<dbReference type="Gene3D" id="3.30.720.110">
    <property type="match status" value="1"/>
</dbReference>
<dbReference type="OrthoDB" id="9806868at2"/>
<proteinExistence type="predicted"/>
<dbReference type="PANTHER" id="PTHR34109">
    <property type="entry name" value="BNAUNNG04460D PROTEIN-RELATED"/>
    <property type="match status" value="1"/>
</dbReference>
<dbReference type="InterPro" id="IPR037523">
    <property type="entry name" value="VOC_core"/>
</dbReference>
<protein>
    <submittedName>
        <fullName evidence="3">Uncharacterized conserved protein PhnB, glyoxalase superfamily</fullName>
    </submittedName>
</protein>
<dbReference type="Gene3D" id="3.30.720.120">
    <property type="match status" value="1"/>
</dbReference>
<dbReference type="Proteomes" id="UP000199344">
    <property type="component" value="Unassembled WGS sequence"/>
</dbReference>
<evidence type="ECO:0000313" key="4">
    <source>
        <dbReference type="Proteomes" id="UP000199344"/>
    </source>
</evidence>
<gene>
    <name evidence="3" type="ORF">SAMN05421538_103123</name>
</gene>
<feature type="region of interest" description="Disordered" evidence="1">
    <location>
        <begin position="92"/>
        <end position="113"/>
    </location>
</feature>